<evidence type="ECO:0000313" key="8">
    <source>
        <dbReference type="Proteomes" id="UP000430345"/>
    </source>
</evidence>
<dbReference type="GO" id="GO:0043138">
    <property type="term" value="F:3'-5' DNA helicase activity"/>
    <property type="evidence" value="ECO:0007669"/>
    <property type="project" value="TreeGrafter"/>
</dbReference>
<keyword evidence="4 5" id="KW-0067">ATP-binding</keyword>
<evidence type="ECO:0000313" key="7">
    <source>
        <dbReference type="EMBL" id="MPQ43275.1"/>
    </source>
</evidence>
<evidence type="ECO:0000256" key="2">
    <source>
        <dbReference type="ARBA" id="ARBA00022801"/>
    </source>
</evidence>
<protein>
    <submittedName>
        <fullName evidence="7">AAA family ATPase</fullName>
    </submittedName>
</protein>
<feature type="binding site" evidence="5">
    <location>
        <begin position="226"/>
        <end position="233"/>
    </location>
    <ligand>
        <name>ATP</name>
        <dbReference type="ChEBI" id="CHEBI:30616"/>
    </ligand>
</feature>
<dbReference type="InterPro" id="IPR048228">
    <property type="entry name" value="HelD_bacillota"/>
</dbReference>
<accession>A0A6I1MIS6</accession>
<dbReference type="PANTHER" id="PTHR11070:SF17">
    <property type="entry name" value="DNA HELICASE IV"/>
    <property type="match status" value="1"/>
</dbReference>
<dbReference type="Gene3D" id="3.40.50.300">
    <property type="entry name" value="P-loop containing nucleotide triphosphate hydrolases"/>
    <property type="match status" value="3"/>
</dbReference>
<dbReference type="PROSITE" id="PS51198">
    <property type="entry name" value="UVRD_HELICASE_ATP_BIND"/>
    <property type="match status" value="1"/>
</dbReference>
<keyword evidence="8" id="KW-1185">Reference proteome</keyword>
<name>A0A6I1MIS6_9CLOT</name>
<keyword evidence="3 5" id="KW-0347">Helicase</keyword>
<dbReference type="NCBIfam" id="NF041464">
    <property type="entry name" value="HelD_BACSU"/>
    <property type="match status" value="1"/>
</dbReference>
<dbReference type="GO" id="GO:0016787">
    <property type="term" value="F:hydrolase activity"/>
    <property type="evidence" value="ECO:0007669"/>
    <property type="project" value="UniProtKB-UniRule"/>
</dbReference>
<dbReference type="SUPFAM" id="SSF52540">
    <property type="entry name" value="P-loop containing nucleoside triphosphate hydrolases"/>
    <property type="match status" value="1"/>
</dbReference>
<dbReference type="RefSeq" id="WP_152888657.1">
    <property type="nucleotide sequence ID" value="NZ_WHJC01000054.1"/>
</dbReference>
<dbReference type="PANTHER" id="PTHR11070">
    <property type="entry name" value="UVRD / RECB / PCRA DNA HELICASE FAMILY MEMBER"/>
    <property type="match status" value="1"/>
</dbReference>
<evidence type="ECO:0000256" key="3">
    <source>
        <dbReference type="ARBA" id="ARBA00022806"/>
    </source>
</evidence>
<proteinExistence type="predicted"/>
<evidence type="ECO:0000256" key="4">
    <source>
        <dbReference type="ARBA" id="ARBA00022840"/>
    </source>
</evidence>
<dbReference type="GO" id="GO:0000725">
    <property type="term" value="P:recombinational repair"/>
    <property type="evidence" value="ECO:0007669"/>
    <property type="project" value="TreeGrafter"/>
</dbReference>
<dbReference type="InterPro" id="IPR027417">
    <property type="entry name" value="P-loop_NTPase"/>
</dbReference>
<dbReference type="GO" id="GO:0005829">
    <property type="term" value="C:cytosol"/>
    <property type="evidence" value="ECO:0007669"/>
    <property type="project" value="TreeGrafter"/>
</dbReference>
<dbReference type="InterPro" id="IPR014016">
    <property type="entry name" value="UvrD-like_ATP-bd"/>
</dbReference>
<dbReference type="AlphaFoldDB" id="A0A6I1MIS6"/>
<dbReference type="OrthoDB" id="9787585at2"/>
<evidence type="ECO:0000256" key="1">
    <source>
        <dbReference type="ARBA" id="ARBA00022741"/>
    </source>
</evidence>
<dbReference type="GO" id="GO:0003677">
    <property type="term" value="F:DNA binding"/>
    <property type="evidence" value="ECO:0007669"/>
    <property type="project" value="InterPro"/>
</dbReference>
<evidence type="ECO:0000259" key="6">
    <source>
        <dbReference type="PROSITE" id="PS51198"/>
    </source>
</evidence>
<sequence length="764" mass="89530">MSEDIVLKLEKIKLEETKQWIKEELNRIGEDNGSLLNKINDLEKAAKGAYNEELEVSKKLFNIVHKNLEKYDEAYIKPYFARVDFREYKKDVESFYIGKFGLGDITKGEEKVIDWRAPIADLYYSGTQGEAYYKAPVGVIEGELKLKRKFLYEEDNLSKYFDEGINEIILKSQLDEEGNGALIDEFLKINLESSTGSKLKEVVATIQKEQNEVIRAAKNFPLVIQGSAGSGKTTVALHRLAYLLYRYKESLMTKDILVIAPNKLFLNYISEVLPNLGVDKIAQKTFEEIALEKLGIKSKVITKDKKLINFLENKDHKASEYILNESKLKGSLDFKNILDNYLKILEREDSNIQDIKVMGYKLFDSSEIKRLFTKDLVKYPINKRKDEIKRYLYLKVNDKVKNILDKVDFQFEYKIARIKKQMEDCKERREKLIALYDERDNHKKQIQIAFKKEYNEYFDNWKGINTTNVYNNFFKRKDIYDEATEDKISLKLISDMKNKFEENLNENLIDCDDLAAMLYLKFKIEGMNERELLKHIVVDEAQDYSPLQLKVISMMTLGNSLTIVGDLGQGIYSYRSIEHWNMLLKDIYNNKALYKKLTQSYRSTVEIINFANKVLKKQKYFETPANPVLRHGDEPKLIEFKNGKDFCEQVDIIIDKMKNKDKHSIAIIGKTLKECKKIKEATRKYSKYKFNLVKDDNKDFNFKIIIIPSYLTKGLEFDCSIVYNLNSEFYKDSEIDKKLLYVVLTRALHYEYIFYNGQISPLIE</sequence>
<keyword evidence="2 5" id="KW-0378">Hydrolase</keyword>
<keyword evidence="1 5" id="KW-0547">Nucleotide-binding</keyword>
<feature type="domain" description="UvrD-like helicase ATP-binding" evidence="6">
    <location>
        <begin position="205"/>
        <end position="604"/>
    </location>
</feature>
<dbReference type="EMBL" id="WHJC01000054">
    <property type="protein sequence ID" value="MPQ43275.1"/>
    <property type="molecule type" value="Genomic_DNA"/>
</dbReference>
<gene>
    <name evidence="7" type="ORF">GBZ86_05795</name>
</gene>
<dbReference type="GO" id="GO:0005524">
    <property type="term" value="F:ATP binding"/>
    <property type="evidence" value="ECO:0007669"/>
    <property type="project" value="UniProtKB-UniRule"/>
</dbReference>
<comment type="caution">
    <text evidence="7">The sequence shown here is derived from an EMBL/GenBank/DDBJ whole genome shotgun (WGS) entry which is preliminary data.</text>
</comment>
<reference evidence="7 8" key="1">
    <citation type="submission" date="2019-10" db="EMBL/GenBank/DDBJ databases">
        <title>The Genome Sequence of Clostridium tarantellae Isolated from Fish Brain.</title>
        <authorList>
            <person name="Bano L."/>
            <person name="Kiel M."/>
            <person name="Sales G."/>
            <person name="Doxey A.C."/>
            <person name="Mansfield M.J."/>
            <person name="Schiavone M."/>
            <person name="Rossetto O."/>
            <person name="Pirazzini M."/>
            <person name="Dobrindt U."/>
            <person name="Montecucco C."/>
        </authorList>
    </citation>
    <scope>NUCLEOTIDE SEQUENCE [LARGE SCALE GENOMIC DNA]</scope>
    <source>
        <strain evidence="7 8">DSM 3997</strain>
    </source>
</reference>
<organism evidence="7 8">
    <name type="scientific">Clostridium tarantellae</name>
    <dbReference type="NCBI Taxonomy" id="39493"/>
    <lineage>
        <taxon>Bacteria</taxon>
        <taxon>Bacillati</taxon>
        <taxon>Bacillota</taxon>
        <taxon>Clostridia</taxon>
        <taxon>Eubacteriales</taxon>
        <taxon>Clostridiaceae</taxon>
        <taxon>Clostridium</taxon>
    </lineage>
</organism>
<dbReference type="Pfam" id="PF00580">
    <property type="entry name" value="UvrD-helicase"/>
    <property type="match status" value="1"/>
</dbReference>
<dbReference type="Proteomes" id="UP000430345">
    <property type="component" value="Unassembled WGS sequence"/>
</dbReference>
<evidence type="ECO:0000256" key="5">
    <source>
        <dbReference type="PROSITE-ProRule" id="PRU00560"/>
    </source>
</evidence>
<dbReference type="InterPro" id="IPR000212">
    <property type="entry name" value="DNA_helicase_UvrD/REP"/>
</dbReference>